<dbReference type="PANTHER" id="PTHR30492">
    <property type="entry name" value="METHYLGLYOXAL SYNTHASE"/>
    <property type="match status" value="1"/>
</dbReference>
<dbReference type="InterPro" id="IPR004363">
    <property type="entry name" value="Methylgl_synth"/>
</dbReference>
<keyword evidence="2" id="KW-0808">Transferase</keyword>
<dbReference type="InterPro" id="IPR045540">
    <property type="entry name" value="YegS/DAGK_C"/>
</dbReference>
<comment type="caution">
    <text evidence="2">The sequence shown here is derived from an EMBL/GenBank/DDBJ whole genome shotgun (WGS) entry which is preliminary data.</text>
</comment>
<evidence type="ECO:0000313" key="3">
    <source>
        <dbReference type="Proteomes" id="UP001203058"/>
    </source>
</evidence>
<proteinExistence type="predicted"/>
<gene>
    <name evidence="2" type="ORF">LZ016_07980</name>
</gene>
<feature type="domain" description="DAGKc" evidence="1">
    <location>
        <begin position="4"/>
        <end position="132"/>
    </location>
</feature>
<dbReference type="Pfam" id="PF00781">
    <property type="entry name" value="DAGK_cat"/>
    <property type="match status" value="1"/>
</dbReference>
<dbReference type="SUPFAM" id="SSF111331">
    <property type="entry name" value="NAD kinase/diacylglycerol kinase-like"/>
    <property type="match status" value="1"/>
</dbReference>
<protein>
    <submittedName>
        <fullName evidence="2">YegS/Rv2252/BmrU family lipid kinase</fullName>
    </submittedName>
</protein>
<dbReference type="InterPro" id="IPR005218">
    <property type="entry name" value="Diacylglycerol/lipid_kinase"/>
</dbReference>
<evidence type="ECO:0000259" key="1">
    <source>
        <dbReference type="PROSITE" id="PS50146"/>
    </source>
</evidence>
<dbReference type="NCBIfam" id="TIGR00147">
    <property type="entry name" value="YegS/Rv2252/BmrU family lipid kinase"/>
    <property type="match status" value="1"/>
</dbReference>
<dbReference type="PROSITE" id="PS50146">
    <property type="entry name" value="DAGK"/>
    <property type="match status" value="1"/>
</dbReference>
<dbReference type="InterPro" id="IPR001206">
    <property type="entry name" value="Diacylglycerol_kinase_cat_dom"/>
</dbReference>
<dbReference type="GO" id="GO:0016301">
    <property type="term" value="F:kinase activity"/>
    <property type="evidence" value="ECO:0007669"/>
    <property type="project" value="UniProtKB-KW"/>
</dbReference>
<sequence>MPAALPKQAILVVNAGSRRGADLFDEARDKLTAAGIELIDAKKCKTADSMERAVKQAIKRAPMVIVGGGDGSLSSMIDYFIGTDTVFAFLPLGTANSFARTIGMPLDLDGAVQAIATAEPRKIDLGCINGDYFLNAAAMGLAPKVAETVPHGLKRRLGRLGYLVWAGWSAANFNAFRVKLEGSRRTRRMWATEVRIANGRYHGGLELIESADIKSGEIVVQVVAGRSLVKLGWSYLAAAVKLRSRHQTVREFVGSQFRLSTKPRLRVSIDGEIGAETPLDISAVADAVTVAVPSLPG</sequence>
<dbReference type="RefSeq" id="WP_241446861.1">
    <property type="nucleotide sequence ID" value="NZ_JAKZHW010000001.1"/>
</dbReference>
<name>A0ABS9VM42_9SPHN</name>
<dbReference type="PANTHER" id="PTHR30492:SF0">
    <property type="entry name" value="METHYLGLYOXAL SYNTHASE"/>
    <property type="match status" value="1"/>
</dbReference>
<dbReference type="InterPro" id="IPR017438">
    <property type="entry name" value="ATP-NAD_kinase_N"/>
</dbReference>
<evidence type="ECO:0000313" key="2">
    <source>
        <dbReference type="EMBL" id="MCH8616035.1"/>
    </source>
</evidence>
<keyword evidence="3" id="KW-1185">Reference proteome</keyword>
<accession>A0ABS9VM42</accession>
<dbReference type="Pfam" id="PF19279">
    <property type="entry name" value="YegS_C"/>
    <property type="match status" value="1"/>
</dbReference>
<organism evidence="2 3">
    <name type="scientific">Sphingomonas telluris</name>
    <dbReference type="NCBI Taxonomy" id="2907998"/>
    <lineage>
        <taxon>Bacteria</taxon>
        <taxon>Pseudomonadati</taxon>
        <taxon>Pseudomonadota</taxon>
        <taxon>Alphaproteobacteria</taxon>
        <taxon>Sphingomonadales</taxon>
        <taxon>Sphingomonadaceae</taxon>
        <taxon>Sphingomonas</taxon>
    </lineage>
</organism>
<dbReference type="InterPro" id="IPR016064">
    <property type="entry name" value="NAD/diacylglycerol_kinase_sf"/>
</dbReference>
<keyword evidence="2" id="KW-0418">Kinase</keyword>
<dbReference type="EMBL" id="JAKZHW010000001">
    <property type="protein sequence ID" value="MCH8616035.1"/>
    <property type="molecule type" value="Genomic_DNA"/>
</dbReference>
<dbReference type="Proteomes" id="UP001203058">
    <property type="component" value="Unassembled WGS sequence"/>
</dbReference>
<dbReference type="Gene3D" id="3.40.50.10330">
    <property type="entry name" value="Probable inorganic polyphosphate/atp-NAD kinase, domain 1"/>
    <property type="match status" value="1"/>
</dbReference>
<reference evidence="2 3" key="1">
    <citation type="submission" date="2022-03" db="EMBL/GenBank/DDBJ databases">
        <authorList>
            <person name="Jo J.-H."/>
            <person name="Im W.-T."/>
        </authorList>
    </citation>
    <scope>NUCLEOTIDE SEQUENCE [LARGE SCALE GENOMIC DNA]</scope>
    <source>
        <strain evidence="2 3">SM33</strain>
    </source>
</reference>
<dbReference type="Gene3D" id="2.60.200.40">
    <property type="match status" value="1"/>
</dbReference>